<dbReference type="RefSeq" id="WP_318044882.1">
    <property type="nucleotide sequence ID" value="NZ_JAWPFG010000001.1"/>
</dbReference>
<sequence length="134" mass="16035">MPEDYVGVVFLDAKQLKNGRKIDNYYQIGQQLILKIETISHFNKKASLLDIRKVIYYNDAEHLLETQSGFKNLQKLCQEQINSESEFRNKITRLSRFNDIILKKSRILVAFLTFLAKVYFWPFYLIYRFIKKSK</sequence>
<accession>A0AAJ2P911</accession>
<feature type="transmembrane region" description="Helical" evidence="1">
    <location>
        <begin position="107"/>
        <end position="127"/>
    </location>
</feature>
<evidence type="ECO:0000256" key="1">
    <source>
        <dbReference type="SAM" id="Phobius"/>
    </source>
</evidence>
<proteinExistence type="predicted"/>
<reference evidence="2" key="1">
    <citation type="submission" date="2023-10" db="EMBL/GenBank/DDBJ databases">
        <title>Genome sequences of Mycoplasma ovipneumoniae isolated from goats.</title>
        <authorList>
            <person name="Spergser J."/>
        </authorList>
    </citation>
    <scope>NUCLEOTIDE SEQUENCE</scope>
    <source>
        <strain evidence="2">GL19</strain>
    </source>
</reference>
<dbReference type="AlphaFoldDB" id="A0AAJ2P911"/>
<keyword evidence="1" id="KW-0812">Transmembrane</keyword>
<gene>
    <name evidence="2" type="ORF">R7U65_00265</name>
</gene>
<keyword evidence="1" id="KW-0472">Membrane</keyword>
<name>A0AAJ2P911_9BACT</name>
<keyword evidence="1" id="KW-1133">Transmembrane helix</keyword>
<protein>
    <submittedName>
        <fullName evidence="2">Uncharacterized protein</fullName>
    </submittedName>
</protein>
<evidence type="ECO:0000313" key="2">
    <source>
        <dbReference type="EMBL" id="MDW2906046.1"/>
    </source>
</evidence>
<comment type="caution">
    <text evidence="2">The sequence shown here is derived from an EMBL/GenBank/DDBJ whole genome shotgun (WGS) entry which is preliminary data.</text>
</comment>
<dbReference type="Proteomes" id="UP001282363">
    <property type="component" value="Unassembled WGS sequence"/>
</dbReference>
<dbReference type="EMBL" id="JAWPFH010000001">
    <property type="protein sequence ID" value="MDW2906046.1"/>
    <property type="molecule type" value="Genomic_DNA"/>
</dbReference>
<evidence type="ECO:0000313" key="3">
    <source>
        <dbReference type="Proteomes" id="UP001282363"/>
    </source>
</evidence>
<organism evidence="2 3">
    <name type="scientific">Mesomycoplasma ovipneumoniae</name>
    <dbReference type="NCBI Taxonomy" id="29562"/>
    <lineage>
        <taxon>Bacteria</taxon>
        <taxon>Bacillati</taxon>
        <taxon>Mycoplasmatota</taxon>
        <taxon>Mycoplasmoidales</taxon>
        <taxon>Metamycoplasmataceae</taxon>
        <taxon>Mesomycoplasma</taxon>
    </lineage>
</organism>